<gene>
    <name evidence="1" type="ORF">DW653_16495</name>
</gene>
<dbReference type="Proteomes" id="UP000283485">
    <property type="component" value="Unassembled WGS sequence"/>
</dbReference>
<dbReference type="EMBL" id="QRHQ01000066">
    <property type="protein sequence ID" value="RHF83320.1"/>
    <property type="molecule type" value="Genomic_DNA"/>
</dbReference>
<sequence>MIYISLNHFIYNLEAESRIWIDFEGHHPFIYQIDKHGYNTTLMDGTHPLPANINGCFINHQFLFHFFNFRNSQNINLFPVFIKDILSFCKDEKTGLHIGEMYDDITSSIIKTGKRIDPVYISNIEYFNNSVKNVVENINIYASDIYNKYFRDNENFELQIRLRYDSNLDKPTEDPNEYWLKYDRVIEYTKENGILKEHASSYKKLNEPFIGLEISELQPNGSFRKITKPHTYFNEAKLTAIALSIRFALLNLDKPADGRFLALDDMLISLDMSNRAKVVDFLLEISDKYKIYLFTHDKMFFEYFKHKTKRYQGEWVCKEIYMDDGKTPYIRNSEDYLGQAEHFIKQHEYEIAGNLLRKAAELLCNNFLPAKWQLSTEYSKLDLNGLIQNCKRYAEESELNDITIFEELDSFRKFILNPASHDSYDIIKYRYEVEECLFTLKSFQAIEVDSFLEYGTKLSFELKTPLPNIEKYKFEIILCDDFRVIKQPDAEPVISKGMINYRVIKNEIPGNIQSANTTIKKFYDVNYSKSDKSRSPDYLNSIIELRTEEPIGSFIL</sequence>
<accession>A0A414QRF7</accession>
<evidence type="ECO:0000313" key="2">
    <source>
        <dbReference type="Proteomes" id="UP000283485"/>
    </source>
</evidence>
<dbReference type="SUPFAM" id="SSF52540">
    <property type="entry name" value="P-loop containing nucleoside triphosphate hydrolases"/>
    <property type="match status" value="1"/>
</dbReference>
<dbReference type="Gene3D" id="3.40.50.300">
    <property type="entry name" value="P-loop containing nucleotide triphosphate hydrolases"/>
    <property type="match status" value="1"/>
</dbReference>
<comment type="caution">
    <text evidence="1">The sequence shown here is derived from an EMBL/GenBank/DDBJ whole genome shotgun (WGS) entry which is preliminary data.</text>
</comment>
<proteinExistence type="predicted"/>
<dbReference type="AlphaFoldDB" id="A0A414QRF7"/>
<dbReference type="InterPro" id="IPR027417">
    <property type="entry name" value="P-loop_NTPase"/>
</dbReference>
<protein>
    <recommendedName>
        <fullName evidence="3">Protein CR006 P-loop domain-containing protein</fullName>
    </recommendedName>
</protein>
<evidence type="ECO:0000313" key="1">
    <source>
        <dbReference type="EMBL" id="RHF83320.1"/>
    </source>
</evidence>
<organism evidence="1 2">
    <name type="scientific">Phocaeicola plebeius</name>
    <dbReference type="NCBI Taxonomy" id="310297"/>
    <lineage>
        <taxon>Bacteria</taxon>
        <taxon>Pseudomonadati</taxon>
        <taxon>Bacteroidota</taxon>
        <taxon>Bacteroidia</taxon>
        <taxon>Bacteroidales</taxon>
        <taxon>Bacteroidaceae</taxon>
        <taxon>Phocaeicola</taxon>
    </lineage>
</organism>
<evidence type="ECO:0008006" key="3">
    <source>
        <dbReference type="Google" id="ProtNLM"/>
    </source>
</evidence>
<name>A0A414QRF7_9BACT</name>
<reference evidence="1 2" key="1">
    <citation type="submission" date="2018-08" db="EMBL/GenBank/DDBJ databases">
        <title>A genome reference for cultivated species of the human gut microbiota.</title>
        <authorList>
            <person name="Zou Y."/>
            <person name="Xue W."/>
            <person name="Luo G."/>
        </authorList>
    </citation>
    <scope>NUCLEOTIDE SEQUENCE [LARGE SCALE GENOMIC DNA]</scope>
    <source>
        <strain evidence="1 2">AM23-23</strain>
    </source>
</reference>